<organism evidence="1 2">
    <name type="scientific">Mycobacteroides abscessus subsp. abscessus</name>
    <dbReference type="NCBI Taxonomy" id="1185650"/>
    <lineage>
        <taxon>Bacteria</taxon>
        <taxon>Bacillati</taxon>
        <taxon>Actinomycetota</taxon>
        <taxon>Actinomycetes</taxon>
        <taxon>Mycobacteriales</taxon>
        <taxon>Mycobacteriaceae</taxon>
        <taxon>Mycobacteroides</taxon>
        <taxon>Mycobacteroides abscessus</taxon>
    </lineage>
</organism>
<accession>A0AB38D2M1</accession>
<dbReference type="Proteomes" id="UP000185210">
    <property type="component" value="Unassembled WGS sequence"/>
</dbReference>
<dbReference type="EMBL" id="FSHM01000006">
    <property type="protein sequence ID" value="SIB52664.1"/>
    <property type="molecule type" value="Genomic_DNA"/>
</dbReference>
<name>A0AB38D2M1_9MYCO</name>
<evidence type="ECO:0000313" key="1">
    <source>
        <dbReference type="EMBL" id="SIB52664.1"/>
    </source>
</evidence>
<sequence length="200" mass="21980">MQNNITKSRFAAAVSDHCADGLITNVEAYTDYSMIDTDIYAVGAEGGLVYIHVDIEYAPGKKMTGCEIAEFEQGIGEHAVQRQLSELADDQAHYVAGRARAERDGTAASPEVTSRIDDDLRLLARRLHTIQDADGTAEQITAEIRVLDPTTVVLASDPHGFEYPHLFTVHGHQLHLGYEAWERGEGRGWVWSWAAEADAA</sequence>
<reference evidence="1 2" key="1">
    <citation type="submission" date="2016-11" db="EMBL/GenBank/DDBJ databases">
        <authorList>
            <consortium name="Pathogen Informatics"/>
        </authorList>
    </citation>
    <scope>NUCLEOTIDE SEQUENCE [LARGE SCALE GENOMIC DNA]</scope>
    <source>
        <strain evidence="1 2">104</strain>
    </source>
</reference>
<gene>
    <name evidence="1" type="ORF">SAMEA2070301_03956</name>
</gene>
<comment type="caution">
    <text evidence="1">The sequence shown here is derived from an EMBL/GenBank/DDBJ whole genome shotgun (WGS) entry which is preliminary data.</text>
</comment>
<proteinExistence type="predicted"/>
<evidence type="ECO:0008006" key="3">
    <source>
        <dbReference type="Google" id="ProtNLM"/>
    </source>
</evidence>
<dbReference type="RefSeq" id="WP_052544205.1">
    <property type="nucleotide sequence ID" value="NZ_CAACXP010000004.1"/>
</dbReference>
<dbReference type="AlphaFoldDB" id="A0AB38D2M1"/>
<evidence type="ECO:0000313" key="2">
    <source>
        <dbReference type="Proteomes" id="UP000185210"/>
    </source>
</evidence>
<protein>
    <recommendedName>
        <fullName evidence="3">Bacteriophage protein</fullName>
    </recommendedName>
</protein>